<dbReference type="InterPro" id="IPR001254">
    <property type="entry name" value="Trypsin_dom"/>
</dbReference>
<dbReference type="InterPro" id="IPR018114">
    <property type="entry name" value="TRYPSIN_HIS"/>
</dbReference>
<dbReference type="FunCoup" id="A0A6P8Y4V2">
    <property type="interactions" value="3"/>
</dbReference>
<dbReference type="SUPFAM" id="SSF50494">
    <property type="entry name" value="Trypsin-like serine proteases"/>
    <property type="match status" value="1"/>
</dbReference>
<accession>A0A6P8Y4V2</accession>
<feature type="signal peptide" evidence="4">
    <location>
        <begin position="1"/>
        <end position="18"/>
    </location>
</feature>
<feature type="domain" description="Peptidase S1" evidence="5">
    <location>
        <begin position="43"/>
        <end position="278"/>
    </location>
</feature>
<evidence type="ECO:0000313" key="6">
    <source>
        <dbReference type="Proteomes" id="UP000515158"/>
    </source>
</evidence>
<dbReference type="CDD" id="cd00190">
    <property type="entry name" value="Tryp_SPc"/>
    <property type="match status" value="1"/>
</dbReference>
<dbReference type="InterPro" id="IPR001314">
    <property type="entry name" value="Peptidase_S1A"/>
</dbReference>
<keyword evidence="1" id="KW-1015">Disulfide bond</keyword>
<keyword evidence="3" id="KW-0378">Hydrolase</keyword>
<keyword evidence="3" id="KW-0645">Protease</keyword>
<dbReference type="Gene3D" id="2.40.10.10">
    <property type="entry name" value="Trypsin-like serine proteases"/>
    <property type="match status" value="1"/>
</dbReference>
<dbReference type="InterPro" id="IPR009003">
    <property type="entry name" value="Peptidase_S1_PA"/>
</dbReference>
<dbReference type="InParanoid" id="A0A6P8Y4V2"/>
<dbReference type="InterPro" id="IPR043504">
    <property type="entry name" value="Peptidase_S1_PA_chymotrypsin"/>
</dbReference>
<evidence type="ECO:0000256" key="3">
    <source>
        <dbReference type="RuleBase" id="RU363034"/>
    </source>
</evidence>
<dbReference type="SMART" id="SM00020">
    <property type="entry name" value="Tryp_SPc"/>
    <property type="match status" value="1"/>
</dbReference>
<comment type="similarity">
    <text evidence="2">Belongs to the peptidase S1 family. CLIP subfamily.</text>
</comment>
<dbReference type="KEGG" id="tpal:117641408"/>
<organism evidence="7">
    <name type="scientific">Thrips palmi</name>
    <name type="common">Melon thrips</name>
    <dbReference type="NCBI Taxonomy" id="161013"/>
    <lineage>
        <taxon>Eukaryota</taxon>
        <taxon>Metazoa</taxon>
        <taxon>Ecdysozoa</taxon>
        <taxon>Arthropoda</taxon>
        <taxon>Hexapoda</taxon>
        <taxon>Insecta</taxon>
        <taxon>Pterygota</taxon>
        <taxon>Neoptera</taxon>
        <taxon>Paraneoptera</taxon>
        <taxon>Thysanoptera</taxon>
        <taxon>Terebrantia</taxon>
        <taxon>Thripoidea</taxon>
        <taxon>Thripidae</taxon>
        <taxon>Thrips</taxon>
    </lineage>
</organism>
<dbReference type="AlphaFoldDB" id="A0A6P8Y4V2"/>
<dbReference type="InterPro" id="IPR051487">
    <property type="entry name" value="Ser/Thr_Proteases_Immune/Dev"/>
</dbReference>
<evidence type="ECO:0000256" key="1">
    <source>
        <dbReference type="ARBA" id="ARBA00023157"/>
    </source>
</evidence>
<dbReference type="InterPro" id="IPR033116">
    <property type="entry name" value="TRYPSIN_SER"/>
</dbReference>
<dbReference type="GO" id="GO:0006508">
    <property type="term" value="P:proteolysis"/>
    <property type="evidence" value="ECO:0007669"/>
    <property type="project" value="UniProtKB-KW"/>
</dbReference>
<gene>
    <name evidence="7" type="primary">LOC117641408</name>
</gene>
<sequence length="284" mass="31257">MWKLLTVLALVAATAVQAAYEDVQPKLHASQAKSAPHDAPLRIVNGDEATPGQFPHQVGIEIDLVDGRKAFCGGSILTEHIIITAAHCAEHGTQFLIWAGAHEIDQDGTPYITKKKLVHEKFGSDGAVANDIALLYVREEIKFNDRVQPIRLPSAEQAQDSFWKAQVTMSGWGLTHTRDEKKSPVLRFVTSRVVSNLYCRARFFFRYVQKTNICVSGWWAKGTCQGDSGGPMVVYEADGKPTLIGLTSFGVGLGCAASWPNVFTRVTSYLDWIESSIEHLSLAR</sequence>
<feature type="chain" id="PRO_5027551648" evidence="4">
    <location>
        <begin position="19"/>
        <end position="284"/>
    </location>
</feature>
<dbReference type="PRINTS" id="PR00722">
    <property type="entry name" value="CHYMOTRYPSIN"/>
</dbReference>
<dbReference type="Proteomes" id="UP000515158">
    <property type="component" value="Unplaced"/>
</dbReference>
<dbReference type="PROSITE" id="PS50240">
    <property type="entry name" value="TRYPSIN_DOM"/>
    <property type="match status" value="1"/>
</dbReference>
<evidence type="ECO:0000256" key="2">
    <source>
        <dbReference type="ARBA" id="ARBA00024195"/>
    </source>
</evidence>
<dbReference type="PANTHER" id="PTHR24256">
    <property type="entry name" value="TRYPTASE-RELATED"/>
    <property type="match status" value="1"/>
</dbReference>
<name>A0A6P8Y4V2_THRPL</name>
<dbReference type="PROSITE" id="PS00135">
    <property type="entry name" value="TRYPSIN_SER"/>
    <property type="match status" value="1"/>
</dbReference>
<dbReference type="GeneID" id="117641408"/>
<evidence type="ECO:0000313" key="7">
    <source>
        <dbReference type="RefSeq" id="XP_034234588.1"/>
    </source>
</evidence>
<dbReference type="PROSITE" id="PS00134">
    <property type="entry name" value="TRYPSIN_HIS"/>
    <property type="match status" value="1"/>
</dbReference>
<evidence type="ECO:0000256" key="4">
    <source>
        <dbReference type="SAM" id="SignalP"/>
    </source>
</evidence>
<reference evidence="7" key="1">
    <citation type="submission" date="2025-08" db="UniProtKB">
        <authorList>
            <consortium name="RefSeq"/>
        </authorList>
    </citation>
    <scope>IDENTIFICATION</scope>
    <source>
        <tissue evidence="7">Total insect</tissue>
    </source>
</reference>
<dbReference type="FunFam" id="2.40.10.10:FF:000068">
    <property type="entry name" value="transmembrane protease serine 2"/>
    <property type="match status" value="1"/>
</dbReference>
<dbReference type="Pfam" id="PF00089">
    <property type="entry name" value="Trypsin"/>
    <property type="match status" value="1"/>
</dbReference>
<dbReference type="RefSeq" id="XP_034234588.1">
    <property type="nucleotide sequence ID" value="XM_034378697.1"/>
</dbReference>
<proteinExistence type="inferred from homology"/>
<protein>
    <submittedName>
        <fullName evidence="7">Collagenase-like</fullName>
    </submittedName>
</protein>
<keyword evidence="3" id="KW-0720">Serine protease</keyword>
<evidence type="ECO:0000259" key="5">
    <source>
        <dbReference type="PROSITE" id="PS50240"/>
    </source>
</evidence>
<dbReference type="OrthoDB" id="5565075at2759"/>
<keyword evidence="6" id="KW-1185">Reference proteome</keyword>
<dbReference type="GO" id="GO:0004252">
    <property type="term" value="F:serine-type endopeptidase activity"/>
    <property type="evidence" value="ECO:0007669"/>
    <property type="project" value="InterPro"/>
</dbReference>
<keyword evidence="4" id="KW-0732">Signal</keyword>